<evidence type="ECO:0000313" key="2">
    <source>
        <dbReference type="Proteomes" id="UP000821845"/>
    </source>
</evidence>
<name>A0ACB7SGB4_HYAAI</name>
<keyword evidence="2" id="KW-1185">Reference proteome</keyword>
<proteinExistence type="predicted"/>
<evidence type="ECO:0000313" key="1">
    <source>
        <dbReference type="EMBL" id="KAH6933117.1"/>
    </source>
</evidence>
<reference evidence="1" key="1">
    <citation type="submission" date="2020-05" db="EMBL/GenBank/DDBJ databases">
        <title>Large-scale comparative analyses of tick genomes elucidate their genetic diversity and vector capacities.</title>
        <authorList>
            <person name="Jia N."/>
            <person name="Wang J."/>
            <person name="Shi W."/>
            <person name="Du L."/>
            <person name="Sun Y."/>
            <person name="Zhan W."/>
            <person name="Jiang J."/>
            <person name="Wang Q."/>
            <person name="Zhang B."/>
            <person name="Ji P."/>
            <person name="Sakyi L.B."/>
            <person name="Cui X."/>
            <person name="Yuan T."/>
            <person name="Jiang B."/>
            <person name="Yang W."/>
            <person name="Lam T.T.-Y."/>
            <person name="Chang Q."/>
            <person name="Ding S."/>
            <person name="Wang X."/>
            <person name="Zhu J."/>
            <person name="Ruan X."/>
            <person name="Zhao L."/>
            <person name="Wei J."/>
            <person name="Que T."/>
            <person name="Du C."/>
            <person name="Cheng J."/>
            <person name="Dai P."/>
            <person name="Han X."/>
            <person name="Huang E."/>
            <person name="Gao Y."/>
            <person name="Liu J."/>
            <person name="Shao H."/>
            <person name="Ye R."/>
            <person name="Li L."/>
            <person name="Wei W."/>
            <person name="Wang X."/>
            <person name="Wang C."/>
            <person name="Yang T."/>
            <person name="Huo Q."/>
            <person name="Li W."/>
            <person name="Guo W."/>
            <person name="Chen H."/>
            <person name="Zhou L."/>
            <person name="Ni X."/>
            <person name="Tian J."/>
            <person name="Zhou Y."/>
            <person name="Sheng Y."/>
            <person name="Liu T."/>
            <person name="Pan Y."/>
            <person name="Xia L."/>
            <person name="Li J."/>
            <person name="Zhao F."/>
            <person name="Cao W."/>
        </authorList>
    </citation>
    <scope>NUCLEOTIDE SEQUENCE</scope>
    <source>
        <strain evidence="1">Hyas-2018</strain>
    </source>
</reference>
<protein>
    <submittedName>
        <fullName evidence="1">Uncharacterized protein</fullName>
    </submittedName>
</protein>
<gene>
    <name evidence="1" type="ORF">HPB50_012181</name>
</gene>
<comment type="caution">
    <text evidence="1">The sequence shown here is derived from an EMBL/GenBank/DDBJ whole genome shotgun (WGS) entry which is preliminary data.</text>
</comment>
<accession>A0ACB7SGB4</accession>
<dbReference type="EMBL" id="CM023484">
    <property type="protein sequence ID" value="KAH6933117.1"/>
    <property type="molecule type" value="Genomic_DNA"/>
</dbReference>
<sequence length="162" mass="17907">MFPERYAEQHVWRYFTRERIGKCSSLLLLLVLTTVSQGYTPTYRFRYLKAGGAIPRVTYKPRTPSPKSGPATEEAFILPTVPAGSLMPQVVPHLVTGPMPFPLMIPVTRRPTAYAYNPPGPVIATLATIPPEEIPKLPTGVEVPTALVIPRIPLPPGYRLYG</sequence>
<organism evidence="1 2">
    <name type="scientific">Hyalomma asiaticum</name>
    <name type="common">Tick</name>
    <dbReference type="NCBI Taxonomy" id="266040"/>
    <lineage>
        <taxon>Eukaryota</taxon>
        <taxon>Metazoa</taxon>
        <taxon>Ecdysozoa</taxon>
        <taxon>Arthropoda</taxon>
        <taxon>Chelicerata</taxon>
        <taxon>Arachnida</taxon>
        <taxon>Acari</taxon>
        <taxon>Parasitiformes</taxon>
        <taxon>Ixodida</taxon>
        <taxon>Ixodoidea</taxon>
        <taxon>Ixodidae</taxon>
        <taxon>Hyalomminae</taxon>
        <taxon>Hyalomma</taxon>
    </lineage>
</organism>
<dbReference type="Proteomes" id="UP000821845">
    <property type="component" value="Chromosome 4"/>
</dbReference>